<dbReference type="KEGG" id="nsr:NS506_06135"/>
<dbReference type="Proteomes" id="UP000180166">
    <property type="component" value="Chromosome"/>
</dbReference>
<dbReference type="InterPro" id="IPR058644">
    <property type="entry name" value="Mtb12-like_C"/>
</dbReference>
<dbReference type="EMBL" id="CP017839">
    <property type="protein sequence ID" value="APB00172.1"/>
    <property type="molecule type" value="Genomic_DNA"/>
</dbReference>
<organism evidence="4 5">
    <name type="scientific">Nocardia seriolae</name>
    <dbReference type="NCBI Taxonomy" id="37332"/>
    <lineage>
        <taxon>Bacteria</taxon>
        <taxon>Bacillati</taxon>
        <taxon>Actinomycetota</taxon>
        <taxon>Actinomycetes</taxon>
        <taxon>Mycobacteriales</taxon>
        <taxon>Nocardiaceae</taxon>
        <taxon>Nocardia</taxon>
    </lineage>
</organism>
<dbReference type="AlphaFoldDB" id="A0ABC8B0U4"/>
<dbReference type="PROSITE" id="PS51257">
    <property type="entry name" value="PROKAR_LIPOPROTEIN"/>
    <property type="match status" value="1"/>
</dbReference>
<evidence type="ECO:0000259" key="3">
    <source>
        <dbReference type="Pfam" id="PF26580"/>
    </source>
</evidence>
<evidence type="ECO:0000313" key="4">
    <source>
        <dbReference type="EMBL" id="APB00172.1"/>
    </source>
</evidence>
<name>A0ABC8B0U4_9NOCA</name>
<accession>A0ABC8B0U4</accession>
<protein>
    <recommendedName>
        <fullName evidence="3">Low molecular weight antigen MTB12-like C-terminal domain-containing protein</fullName>
    </recommendedName>
</protein>
<proteinExistence type="inferred from homology"/>
<reference evidence="4 5" key="1">
    <citation type="submission" date="2016-10" db="EMBL/GenBank/DDBJ databases">
        <title>Genome sequence of Nocardia seriolae strain EM150506, isolated from Anguila japonica.</title>
        <authorList>
            <person name="Han H.-J."/>
        </authorList>
    </citation>
    <scope>NUCLEOTIDE SEQUENCE [LARGE SCALE GENOMIC DNA]</scope>
    <source>
        <strain evidence="4 5">EM150506</strain>
    </source>
</reference>
<sequence>MLERTLPLRLAVACAVPVFLTAGCGADSPPKAEGEVSAAEVKAVTDTFERFFDSSISVDQKTALLENGQAFTETLEHQAHSAVAGGATASVSAVAGDGPQRAAVTFTIKKHGIPLLPNRHGTALELGGSWKVAAATFCDLLRIEGGVPAACDAAAATAPQSTGSPQPTG</sequence>
<evidence type="ECO:0000256" key="1">
    <source>
        <dbReference type="ARBA" id="ARBA00022729"/>
    </source>
</evidence>
<evidence type="ECO:0000256" key="2">
    <source>
        <dbReference type="ARBA" id="ARBA00093774"/>
    </source>
</evidence>
<evidence type="ECO:0000313" key="5">
    <source>
        <dbReference type="Proteomes" id="UP000180166"/>
    </source>
</evidence>
<keyword evidence="1" id="KW-0732">Signal</keyword>
<gene>
    <name evidence="4" type="ORF">NS506_06135</name>
</gene>
<dbReference type="GeneID" id="93376641"/>
<comment type="similarity">
    <text evidence="2">Belongs to the MTB12 family.</text>
</comment>
<dbReference type="RefSeq" id="WP_052086086.1">
    <property type="nucleotide sequence ID" value="NZ_AP017900.1"/>
</dbReference>
<dbReference type="Pfam" id="PF26580">
    <property type="entry name" value="Mtb12_C"/>
    <property type="match status" value="1"/>
</dbReference>
<feature type="domain" description="Low molecular weight antigen MTB12-like C-terminal" evidence="3">
    <location>
        <begin position="38"/>
        <end position="145"/>
    </location>
</feature>